<keyword evidence="1" id="KW-0472">Membrane</keyword>
<proteinExistence type="predicted"/>
<keyword evidence="1" id="KW-1133">Transmembrane helix</keyword>
<dbReference type="AlphaFoldDB" id="C9ZN64"/>
<name>C9ZN64_TRYB9</name>
<accession>C9ZN64</accession>
<feature type="transmembrane region" description="Helical" evidence="1">
    <location>
        <begin position="12"/>
        <end position="35"/>
    </location>
</feature>
<organism evidence="2 3">
    <name type="scientific">Trypanosoma brucei gambiense (strain MHOM/CI/86/DAL972)</name>
    <dbReference type="NCBI Taxonomy" id="679716"/>
    <lineage>
        <taxon>Eukaryota</taxon>
        <taxon>Discoba</taxon>
        <taxon>Euglenozoa</taxon>
        <taxon>Kinetoplastea</taxon>
        <taxon>Metakinetoplastina</taxon>
        <taxon>Trypanosomatida</taxon>
        <taxon>Trypanosomatidae</taxon>
        <taxon>Trypanosoma</taxon>
    </lineage>
</organism>
<dbReference type="Proteomes" id="UP000002316">
    <property type="component" value="Chromosome 4"/>
</dbReference>
<gene>
    <name evidence="2" type="ORF">TbgDal_IV4170</name>
</gene>
<reference evidence="3" key="1">
    <citation type="journal article" date="2010" name="PLoS Negl. Trop. Dis.">
        <title>The genome sequence of Trypanosoma brucei gambiense, causative agent of chronic human african trypanosomiasis.</title>
        <authorList>
            <person name="Jackson A.P."/>
            <person name="Sanders M."/>
            <person name="Berry A."/>
            <person name="McQuillan J."/>
            <person name="Aslett M.A."/>
            <person name="Quail M.A."/>
            <person name="Chukualim B."/>
            <person name="Capewell P."/>
            <person name="MacLeod A."/>
            <person name="Melville S.E."/>
            <person name="Gibson W."/>
            <person name="Barry J.D."/>
            <person name="Berriman M."/>
            <person name="Hertz-Fowler C."/>
        </authorList>
    </citation>
    <scope>NUCLEOTIDE SEQUENCE [LARGE SCALE GENOMIC DNA]</scope>
    <source>
        <strain evidence="3">MHOM/CI/86/DAL972</strain>
    </source>
</reference>
<evidence type="ECO:0000313" key="3">
    <source>
        <dbReference type="Proteomes" id="UP000002316"/>
    </source>
</evidence>
<dbReference type="GeneID" id="23859859"/>
<evidence type="ECO:0000313" key="2">
    <source>
        <dbReference type="EMBL" id="CBH10718.1"/>
    </source>
</evidence>
<protein>
    <submittedName>
        <fullName evidence="2">Uncharacterized protein</fullName>
    </submittedName>
</protein>
<feature type="transmembrane region" description="Helical" evidence="1">
    <location>
        <begin position="105"/>
        <end position="130"/>
    </location>
</feature>
<feature type="transmembrane region" description="Helical" evidence="1">
    <location>
        <begin position="72"/>
        <end position="93"/>
    </location>
</feature>
<evidence type="ECO:0000256" key="1">
    <source>
        <dbReference type="SAM" id="Phobius"/>
    </source>
</evidence>
<dbReference type="EMBL" id="FN554967">
    <property type="protein sequence ID" value="CBH10718.1"/>
    <property type="molecule type" value="Genomic_DNA"/>
</dbReference>
<keyword evidence="1" id="KW-0812">Transmembrane</keyword>
<dbReference type="KEGG" id="tbg:TbgDal_IV4170"/>
<dbReference type="RefSeq" id="XP_011773006.1">
    <property type="nucleotide sequence ID" value="XM_011774704.1"/>
</dbReference>
<sequence>MHTRLFSTVLANWFFFLFFLLLVFVVSLFWFAWIIPPIPPSKIDALSYWHDKWSHSPLQQRQHPHFRRLSKLFFLITAVVNQLPSRVFLFVLIMCGTPHTAVTVMRVICAFICVWIYIYICVCVCVCTCIS</sequence>